<evidence type="ECO:0008006" key="3">
    <source>
        <dbReference type="Google" id="ProtNLM"/>
    </source>
</evidence>
<dbReference type="RefSeq" id="WP_306831407.1">
    <property type="nucleotide sequence ID" value="NZ_JAUSRF010000002.1"/>
</dbReference>
<dbReference type="InterPro" id="IPR011200">
    <property type="entry name" value="UCP012608"/>
</dbReference>
<organism evidence="1 2">
    <name type="scientific">Neorhizobium huautlense</name>
    <dbReference type="NCBI Taxonomy" id="67774"/>
    <lineage>
        <taxon>Bacteria</taxon>
        <taxon>Pseudomonadati</taxon>
        <taxon>Pseudomonadota</taxon>
        <taxon>Alphaproteobacteria</taxon>
        <taxon>Hyphomicrobiales</taxon>
        <taxon>Rhizobiaceae</taxon>
        <taxon>Rhizobium/Agrobacterium group</taxon>
        <taxon>Neorhizobium</taxon>
    </lineage>
</organism>
<dbReference type="Proteomes" id="UP001241472">
    <property type="component" value="Unassembled WGS sequence"/>
</dbReference>
<evidence type="ECO:0000313" key="2">
    <source>
        <dbReference type="Proteomes" id="UP001241472"/>
    </source>
</evidence>
<proteinExistence type="predicted"/>
<keyword evidence="2" id="KW-1185">Reference proteome</keyword>
<dbReference type="Pfam" id="PF10094">
    <property type="entry name" value="DUF2332"/>
    <property type="match status" value="1"/>
</dbReference>
<gene>
    <name evidence="1" type="ORF">J2T09_000844</name>
</gene>
<reference evidence="1 2" key="1">
    <citation type="submission" date="2023-07" db="EMBL/GenBank/DDBJ databases">
        <title>Sorghum-associated microbial communities from plants grown in Nebraska, USA.</title>
        <authorList>
            <person name="Schachtman D."/>
        </authorList>
    </citation>
    <scope>NUCLEOTIDE SEQUENCE [LARGE SCALE GENOMIC DNA]</scope>
    <source>
        <strain evidence="1 2">DS1307</strain>
    </source>
</reference>
<protein>
    <recommendedName>
        <fullName evidence="3">DUF2332 domain-containing protein</fullName>
    </recommendedName>
</protein>
<sequence length="354" mass="39681">MAHKTDRETAVRDAFRKQIKAATELGSPFVAHLCRLFAERLDHGTAVGRAVLDWPGDASINNDIIPLRLAGSLHALVLSSEDKALKAVYPPNETDDDRLWHALLNAFEKHADFITERLQSAPQTNEIRRCNALLPGFLTIADLFGKPLDLLEVGASAGLNLQWDRYHYDLGGFEWGDPASPVHLKPDWQGPLPPDAEITIASRLGCDLNPLDVTSEDDRLRLKSYVWADQPDRMQRLDAALMLAVDNPPPVERADALEWLPRELVKPPTGAVRVVYHSIAWQYLPAALRARGEATIAEAGKRATKDQPLARLQMEADDRQDGATISLQIWPTGEIRELGRVDFHGRWVKWKGWW</sequence>
<comment type="caution">
    <text evidence="1">The sequence shown here is derived from an EMBL/GenBank/DDBJ whole genome shotgun (WGS) entry which is preliminary data.</text>
</comment>
<evidence type="ECO:0000313" key="1">
    <source>
        <dbReference type="EMBL" id="MDP9836102.1"/>
    </source>
</evidence>
<accession>A0ABT9PNP9</accession>
<name>A0ABT9PNP9_9HYPH</name>
<dbReference type="PIRSF" id="PIRSF012608">
    <property type="entry name" value="UCP012608"/>
    <property type="match status" value="1"/>
</dbReference>
<dbReference type="EMBL" id="JAUSRF010000002">
    <property type="protein sequence ID" value="MDP9836102.1"/>
    <property type="molecule type" value="Genomic_DNA"/>
</dbReference>